<dbReference type="Pfam" id="PF02362">
    <property type="entry name" value="B3"/>
    <property type="match status" value="1"/>
</dbReference>
<dbReference type="GO" id="GO:0003677">
    <property type="term" value="F:DNA binding"/>
    <property type="evidence" value="ECO:0007669"/>
    <property type="project" value="UniProtKB-KW"/>
</dbReference>
<dbReference type="InterPro" id="IPR003340">
    <property type="entry name" value="B3_DNA-bd"/>
</dbReference>
<dbReference type="GO" id="GO:0003700">
    <property type="term" value="F:DNA-binding transcription factor activity"/>
    <property type="evidence" value="ECO:0007669"/>
    <property type="project" value="InterPro"/>
</dbReference>
<dbReference type="Proteomes" id="UP000636709">
    <property type="component" value="Unassembled WGS sequence"/>
</dbReference>
<keyword evidence="2" id="KW-0805">Transcription regulation</keyword>
<dbReference type="PANTHER" id="PTHR31140">
    <property type="entry name" value="B3 DOMAIN-CONTAINING TRANSCRIPTION FACTOR ABI3"/>
    <property type="match status" value="1"/>
</dbReference>
<gene>
    <name evidence="7" type="ORF">HU200_033468</name>
</gene>
<organism evidence="7 8">
    <name type="scientific">Digitaria exilis</name>
    <dbReference type="NCBI Taxonomy" id="1010633"/>
    <lineage>
        <taxon>Eukaryota</taxon>
        <taxon>Viridiplantae</taxon>
        <taxon>Streptophyta</taxon>
        <taxon>Embryophyta</taxon>
        <taxon>Tracheophyta</taxon>
        <taxon>Spermatophyta</taxon>
        <taxon>Magnoliopsida</taxon>
        <taxon>Liliopsida</taxon>
        <taxon>Poales</taxon>
        <taxon>Poaceae</taxon>
        <taxon>PACMAD clade</taxon>
        <taxon>Panicoideae</taxon>
        <taxon>Panicodae</taxon>
        <taxon>Paniceae</taxon>
        <taxon>Anthephorinae</taxon>
        <taxon>Digitaria</taxon>
    </lineage>
</organism>
<accession>A0A835EMZ2</accession>
<reference evidence="7" key="1">
    <citation type="submission" date="2020-07" db="EMBL/GenBank/DDBJ databases">
        <title>Genome sequence and genetic diversity analysis of an under-domesticated orphan crop, white fonio (Digitaria exilis).</title>
        <authorList>
            <person name="Bennetzen J.L."/>
            <person name="Chen S."/>
            <person name="Ma X."/>
            <person name="Wang X."/>
            <person name="Yssel A.E.J."/>
            <person name="Chaluvadi S.R."/>
            <person name="Johnson M."/>
            <person name="Gangashetty P."/>
            <person name="Hamidou F."/>
            <person name="Sanogo M.D."/>
            <person name="Zwaenepoel A."/>
            <person name="Wallace J."/>
            <person name="Van De Peer Y."/>
            <person name="Van Deynze A."/>
        </authorList>
    </citation>
    <scope>NUCLEOTIDE SEQUENCE</scope>
    <source>
        <tissue evidence="7">Leaves</tissue>
    </source>
</reference>
<dbReference type="OrthoDB" id="2020802at2759"/>
<evidence type="ECO:0000256" key="3">
    <source>
        <dbReference type="ARBA" id="ARBA00023125"/>
    </source>
</evidence>
<keyword evidence="3" id="KW-0238">DNA-binding</keyword>
<evidence type="ECO:0000259" key="6">
    <source>
        <dbReference type="PROSITE" id="PS50863"/>
    </source>
</evidence>
<dbReference type="InterPro" id="IPR044800">
    <property type="entry name" value="LEC2-like"/>
</dbReference>
<name>A0A835EMZ2_9POAL</name>
<dbReference type="AlphaFoldDB" id="A0A835EMZ2"/>
<feature type="domain" description="TF-B3" evidence="6">
    <location>
        <begin position="65"/>
        <end position="175"/>
    </location>
</feature>
<evidence type="ECO:0000256" key="4">
    <source>
        <dbReference type="ARBA" id="ARBA00023163"/>
    </source>
</evidence>
<keyword evidence="4" id="KW-0804">Transcription</keyword>
<dbReference type="EMBL" id="JACEFO010001799">
    <property type="protein sequence ID" value="KAF8701629.1"/>
    <property type="molecule type" value="Genomic_DNA"/>
</dbReference>
<comment type="subcellular location">
    <subcellularLocation>
        <location evidence="1">Nucleus</location>
    </subcellularLocation>
</comment>
<evidence type="ECO:0000313" key="8">
    <source>
        <dbReference type="Proteomes" id="UP000636709"/>
    </source>
</evidence>
<dbReference type="PROSITE" id="PS50863">
    <property type="entry name" value="B3"/>
    <property type="match status" value="1"/>
</dbReference>
<proteinExistence type="predicted"/>
<sequence>MFLSSPAAATPTYAYDAVASPLLPSKRFKPVPPQPNGLLRWGAHIYEPRARPASQPSTWAPEHLFHKVLTPSDVGNLNRLVVPKHHAEKHFLAKSSNPLMATGMGVHLDFMDGDGRRKTWRFRYSYCTSSRIYIFTKGWRRYVREKGLQAGDTVAFFRSGFGPFKKMSIEYRRKSTTETKKKKQDDDDAGAGVMAVGDSRVVMLFGADIAR</sequence>
<dbReference type="InterPro" id="IPR015300">
    <property type="entry name" value="DNA-bd_pseudobarrel_sf"/>
</dbReference>
<dbReference type="CDD" id="cd10017">
    <property type="entry name" value="B3_DNA"/>
    <property type="match status" value="1"/>
</dbReference>
<dbReference type="PANTHER" id="PTHR31140:SF56">
    <property type="entry name" value="AP2_ERF AND B3 DOMAIN-CONTAINING PROTEIN OS01G0141000"/>
    <property type="match status" value="1"/>
</dbReference>
<comment type="caution">
    <text evidence="7">The sequence shown here is derived from an EMBL/GenBank/DDBJ whole genome shotgun (WGS) entry which is preliminary data.</text>
</comment>
<dbReference type="SMART" id="SM01019">
    <property type="entry name" value="B3"/>
    <property type="match status" value="1"/>
</dbReference>
<dbReference type="Gene3D" id="2.40.330.10">
    <property type="entry name" value="DNA-binding pseudobarrel domain"/>
    <property type="match status" value="1"/>
</dbReference>
<keyword evidence="5" id="KW-0539">Nucleus</keyword>
<evidence type="ECO:0000256" key="1">
    <source>
        <dbReference type="ARBA" id="ARBA00004123"/>
    </source>
</evidence>
<dbReference type="SUPFAM" id="SSF101936">
    <property type="entry name" value="DNA-binding pseudobarrel domain"/>
    <property type="match status" value="1"/>
</dbReference>
<evidence type="ECO:0000256" key="2">
    <source>
        <dbReference type="ARBA" id="ARBA00023015"/>
    </source>
</evidence>
<dbReference type="GO" id="GO:0005634">
    <property type="term" value="C:nucleus"/>
    <property type="evidence" value="ECO:0007669"/>
    <property type="project" value="UniProtKB-SubCell"/>
</dbReference>
<evidence type="ECO:0000256" key="5">
    <source>
        <dbReference type="ARBA" id="ARBA00023242"/>
    </source>
</evidence>
<evidence type="ECO:0000313" key="7">
    <source>
        <dbReference type="EMBL" id="KAF8701629.1"/>
    </source>
</evidence>
<keyword evidence="8" id="KW-1185">Reference proteome</keyword>
<protein>
    <recommendedName>
        <fullName evidence="6">TF-B3 domain-containing protein</fullName>
    </recommendedName>
</protein>